<proteinExistence type="predicted"/>
<reference evidence="3" key="1">
    <citation type="submission" date="2016-10" db="EMBL/GenBank/DDBJ databases">
        <authorList>
            <person name="Varghese N."/>
            <person name="Submissions S."/>
        </authorList>
    </citation>
    <scope>NUCLEOTIDE SEQUENCE [LARGE SCALE GENOMIC DNA]</scope>
    <source>
        <strain evidence="3">DSM 44675</strain>
    </source>
</reference>
<evidence type="ECO:0000256" key="1">
    <source>
        <dbReference type="SAM" id="SignalP"/>
    </source>
</evidence>
<protein>
    <recommendedName>
        <fullName evidence="4">CopC domain-containing protein</fullName>
    </recommendedName>
</protein>
<keyword evidence="3" id="KW-1185">Reference proteome</keyword>
<evidence type="ECO:0008006" key="4">
    <source>
        <dbReference type="Google" id="ProtNLM"/>
    </source>
</evidence>
<accession>A0A1H7NIC1</accession>
<dbReference type="RefSeq" id="WP_072751736.1">
    <property type="nucleotide sequence ID" value="NZ_FOAW01000007.1"/>
</dbReference>
<dbReference type="OrthoDB" id="4466921at2"/>
<evidence type="ECO:0000313" key="2">
    <source>
        <dbReference type="EMBL" id="SEL23124.1"/>
    </source>
</evidence>
<name>A0A1H7NIC1_9NOCA</name>
<dbReference type="InterPro" id="IPR006311">
    <property type="entry name" value="TAT_signal"/>
</dbReference>
<dbReference type="AlphaFoldDB" id="A0A1H7NIC1"/>
<dbReference type="Proteomes" id="UP000198677">
    <property type="component" value="Unassembled WGS sequence"/>
</dbReference>
<keyword evidence="1" id="KW-0732">Signal</keyword>
<evidence type="ECO:0000313" key="3">
    <source>
        <dbReference type="Proteomes" id="UP000198677"/>
    </source>
</evidence>
<gene>
    <name evidence="2" type="ORF">SAMN05444583_10735</name>
</gene>
<organism evidence="2 3">
    <name type="scientific">Rhodococcus maanshanensis</name>
    <dbReference type="NCBI Taxonomy" id="183556"/>
    <lineage>
        <taxon>Bacteria</taxon>
        <taxon>Bacillati</taxon>
        <taxon>Actinomycetota</taxon>
        <taxon>Actinomycetes</taxon>
        <taxon>Mycobacteriales</taxon>
        <taxon>Nocardiaceae</taxon>
        <taxon>Rhodococcus</taxon>
    </lineage>
</organism>
<feature type="signal peptide" evidence="1">
    <location>
        <begin position="1"/>
        <end position="27"/>
    </location>
</feature>
<feature type="chain" id="PRO_5011708806" description="CopC domain-containing protein" evidence="1">
    <location>
        <begin position="28"/>
        <end position="132"/>
    </location>
</feature>
<dbReference type="EMBL" id="FOAW01000007">
    <property type="protein sequence ID" value="SEL23124.1"/>
    <property type="molecule type" value="Genomic_DNA"/>
</dbReference>
<sequence length="132" mass="13131">MNYSRGSVVAAALAGAVSLALAPAASAATYQITAMPPIGTVYSDNLVTLAMAVSPVPAGADATTPVLVHITEPDGDDRTLTVPLTLGGATVATRVNEPGRYVAVFTFDAPGGDPATTTLEFDAVPSPLGSSS</sequence>
<dbReference type="PROSITE" id="PS51318">
    <property type="entry name" value="TAT"/>
    <property type="match status" value="1"/>
</dbReference>